<evidence type="ECO:0000256" key="1">
    <source>
        <dbReference type="SAM" id="SignalP"/>
    </source>
</evidence>
<protein>
    <recommendedName>
        <fullName evidence="4">EB domain-containing protein</fullName>
    </recommendedName>
</protein>
<evidence type="ECO:0000313" key="3">
    <source>
        <dbReference type="Proteomes" id="UP000270924"/>
    </source>
</evidence>
<organism evidence="2 3">
    <name type="scientific">Wuchereria bancrofti</name>
    <dbReference type="NCBI Taxonomy" id="6293"/>
    <lineage>
        <taxon>Eukaryota</taxon>
        <taxon>Metazoa</taxon>
        <taxon>Ecdysozoa</taxon>
        <taxon>Nematoda</taxon>
        <taxon>Chromadorea</taxon>
        <taxon>Rhabditida</taxon>
        <taxon>Spirurina</taxon>
        <taxon>Spiruromorpha</taxon>
        <taxon>Filarioidea</taxon>
        <taxon>Onchocercidae</taxon>
        <taxon>Wuchereria</taxon>
    </lineage>
</organism>
<dbReference type="AlphaFoldDB" id="A0A3P7FNH7"/>
<sequence>MTIIVLTIFWLLPVLATSIQCMNGGEWVAHACTMDAQCEPYKIKPTDHVVCLDSECCTVPCSNNGTFTGKTCGTSYDCLPSAENVACLTGLCCTVPQQCPYGGEVIGLGCDNSKSCECLAQGVPCGRMQFLFNLLTTTVLAHHNLADFKCPADRHAVALGCSSAQQCSPYTTDPVDCIRGACCTKSGNPIKLPYQAPLICSNGGRALVVGCIQSQQCLQFTKEPVACLQGICCTVPQKCPNSGRIVGLQCANSQSCVPLSGGRPVICIDGMCCTPSEICRSI</sequence>
<feature type="chain" id="PRO_5017931373" description="EB domain-containing protein" evidence="1">
    <location>
        <begin position="17"/>
        <end position="282"/>
    </location>
</feature>
<keyword evidence="1" id="KW-0732">Signal</keyword>
<gene>
    <name evidence="2" type="ORF">WBA_LOCUS5684</name>
</gene>
<dbReference type="EMBL" id="UYWW01002926">
    <property type="protein sequence ID" value="VDM12298.1"/>
    <property type="molecule type" value="Genomic_DNA"/>
</dbReference>
<dbReference type="Proteomes" id="UP000270924">
    <property type="component" value="Unassembled WGS sequence"/>
</dbReference>
<feature type="signal peptide" evidence="1">
    <location>
        <begin position="1"/>
        <end position="16"/>
    </location>
</feature>
<accession>A0A3P7FNH7</accession>
<name>A0A3P7FNH7_WUCBA</name>
<proteinExistence type="predicted"/>
<evidence type="ECO:0008006" key="4">
    <source>
        <dbReference type="Google" id="ProtNLM"/>
    </source>
</evidence>
<dbReference type="InParanoid" id="A0A3P7FNH7"/>
<keyword evidence="3" id="KW-1185">Reference proteome</keyword>
<reference evidence="2 3" key="1">
    <citation type="submission" date="2018-11" db="EMBL/GenBank/DDBJ databases">
        <authorList>
            <consortium name="Pathogen Informatics"/>
        </authorList>
    </citation>
    <scope>NUCLEOTIDE SEQUENCE [LARGE SCALE GENOMIC DNA]</scope>
</reference>
<dbReference type="OMA" id="WIAHACT"/>
<dbReference type="OrthoDB" id="5846970at2759"/>
<evidence type="ECO:0000313" key="2">
    <source>
        <dbReference type="EMBL" id="VDM12298.1"/>
    </source>
</evidence>